<evidence type="ECO:0000313" key="4">
    <source>
        <dbReference type="Proteomes" id="UP000186817"/>
    </source>
</evidence>
<evidence type="ECO:0000256" key="2">
    <source>
        <dbReference type="SAM" id="SignalP"/>
    </source>
</evidence>
<feature type="transmembrane region" description="Helical" evidence="1">
    <location>
        <begin position="355"/>
        <end position="372"/>
    </location>
</feature>
<proteinExistence type="predicted"/>
<evidence type="ECO:0000313" key="3">
    <source>
        <dbReference type="EMBL" id="OLP98857.1"/>
    </source>
</evidence>
<keyword evidence="4" id="KW-1185">Reference proteome</keyword>
<dbReference type="Proteomes" id="UP000186817">
    <property type="component" value="Unassembled WGS sequence"/>
</dbReference>
<keyword evidence="1" id="KW-0812">Transmembrane</keyword>
<keyword evidence="2" id="KW-0732">Signal</keyword>
<dbReference type="OrthoDB" id="408525at2759"/>
<evidence type="ECO:0000256" key="1">
    <source>
        <dbReference type="SAM" id="Phobius"/>
    </source>
</evidence>
<name>A0A1Q9DUK8_SYMMI</name>
<evidence type="ECO:0008006" key="5">
    <source>
        <dbReference type="Google" id="ProtNLM"/>
    </source>
</evidence>
<feature type="signal peptide" evidence="2">
    <location>
        <begin position="1"/>
        <end position="20"/>
    </location>
</feature>
<dbReference type="EMBL" id="LSRX01000383">
    <property type="protein sequence ID" value="OLP98857.1"/>
    <property type="molecule type" value="Genomic_DNA"/>
</dbReference>
<feature type="transmembrane region" description="Helical" evidence="1">
    <location>
        <begin position="666"/>
        <end position="686"/>
    </location>
</feature>
<feature type="chain" id="PRO_5012819310" description="Nose resistant to fluoxetine protein 6" evidence="2">
    <location>
        <begin position="21"/>
        <end position="726"/>
    </location>
</feature>
<keyword evidence="1" id="KW-0472">Membrane</keyword>
<sequence length="726" mass="82306">MLRVLRRTFVLALQASSVLGNGNPDCWIEGYTYQLCCDITKGPKGEAACWDGRFSYETCCLQGIPQTEAALNEWIYQNHDFKGKESAVFRDRALFQGMSECQRRWGWDLNIQWGPPTGVYAEFSGIPLRHLAHGWDGQRHGDVGGCIAFHGRFFLIRLGFDSPTGPAAIRTTSQVLHFGFCAPKVCSAKEVVNDLVPAYTLHITDAQRVAMTVRSVDAWEWPRLLESVHPEGEASSTLRDRMDDVSFQVLIFLAVVFLTLLSASVCDHFWLSDKCALSVSDLAPFMNPVRRTAMHVVISLSLKRSWADLCRPSVGFAVDFIRAVATLLLLFLHLEQAQIKTRTDRVASWDLRLSFCYRAVVAMTVLTLHLALGEPERQISFPEASKNCALKLVRKFVCQFPLIVLSVWWDRTGSRYAFHARPLSYVDTTLSKLEGSTLIWTNEVMDGLECKSSFWSCASRFFTINWQVRDATERILACFGFLFLQAAGLNYASALQSVLVLFGFAYYYFDYFHESLRRELNAGANHLLVKRLENPAFLGLFLLARSTVGFFPNGLMTQRVGLLAAGTGWLWSTWINREDYELWCQERNVKDVVGDVPFVLGLCILLRTERRVQSLSYCSAFTLLSRLSFCILVTENPLQTFLLEGYSSKGLPLVRSNRADPFWEQLLLGPGLLLAHLLCALLLYLMVQRPFEALLTPICARIPSPWLHLLVPLYTAYLAYFRNQHF</sequence>
<organism evidence="3 4">
    <name type="scientific">Symbiodinium microadriaticum</name>
    <name type="common">Dinoflagellate</name>
    <name type="synonym">Zooxanthella microadriatica</name>
    <dbReference type="NCBI Taxonomy" id="2951"/>
    <lineage>
        <taxon>Eukaryota</taxon>
        <taxon>Sar</taxon>
        <taxon>Alveolata</taxon>
        <taxon>Dinophyceae</taxon>
        <taxon>Suessiales</taxon>
        <taxon>Symbiodiniaceae</taxon>
        <taxon>Symbiodinium</taxon>
    </lineage>
</organism>
<keyword evidence="1" id="KW-1133">Transmembrane helix</keyword>
<dbReference type="AlphaFoldDB" id="A0A1Q9DUK8"/>
<accession>A0A1Q9DUK8</accession>
<feature type="transmembrane region" description="Helical" evidence="1">
    <location>
        <begin position="698"/>
        <end position="720"/>
    </location>
</feature>
<feature type="transmembrane region" description="Helical" evidence="1">
    <location>
        <begin position="249"/>
        <end position="271"/>
    </location>
</feature>
<feature type="transmembrane region" description="Helical" evidence="1">
    <location>
        <begin position="314"/>
        <end position="334"/>
    </location>
</feature>
<feature type="transmembrane region" description="Helical" evidence="1">
    <location>
        <begin position="476"/>
        <end position="509"/>
    </location>
</feature>
<protein>
    <recommendedName>
        <fullName evidence="5">Nose resistant to fluoxetine protein 6</fullName>
    </recommendedName>
</protein>
<reference evidence="3 4" key="1">
    <citation type="submission" date="2016-02" db="EMBL/GenBank/DDBJ databases">
        <title>Genome analysis of coral dinoflagellate symbionts highlights evolutionary adaptations to a symbiotic lifestyle.</title>
        <authorList>
            <person name="Aranda M."/>
            <person name="Li Y."/>
            <person name="Liew Y.J."/>
            <person name="Baumgarten S."/>
            <person name="Simakov O."/>
            <person name="Wilson M."/>
            <person name="Piel J."/>
            <person name="Ashoor H."/>
            <person name="Bougouffa S."/>
            <person name="Bajic V.B."/>
            <person name="Ryu T."/>
            <person name="Ravasi T."/>
            <person name="Bayer T."/>
            <person name="Micklem G."/>
            <person name="Kim H."/>
            <person name="Bhak J."/>
            <person name="Lajeunesse T.C."/>
            <person name="Voolstra C.R."/>
        </authorList>
    </citation>
    <scope>NUCLEOTIDE SEQUENCE [LARGE SCALE GENOMIC DNA]</scope>
    <source>
        <strain evidence="3 4">CCMP2467</strain>
    </source>
</reference>
<comment type="caution">
    <text evidence="3">The sequence shown here is derived from an EMBL/GenBank/DDBJ whole genome shotgun (WGS) entry which is preliminary data.</text>
</comment>
<gene>
    <name evidence="3" type="ORF">AK812_SmicGene18649</name>
</gene>